<feature type="domain" description="DNA polymerase III delta N-terminal" evidence="10">
    <location>
        <begin position="21"/>
        <end position="131"/>
    </location>
</feature>
<dbReference type="AlphaFoldDB" id="A0A370CHG7"/>
<dbReference type="Gene3D" id="1.20.272.10">
    <property type="match status" value="1"/>
</dbReference>
<dbReference type="CDD" id="cd18138">
    <property type="entry name" value="HLD_clamp_pol_III_delta"/>
    <property type="match status" value="1"/>
</dbReference>
<evidence type="ECO:0000256" key="6">
    <source>
        <dbReference type="ARBA" id="ARBA00022932"/>
    </source>
</evidence>
<dbReference type="GO" id="GO:0006261">
    <property type="term" value="P:DNA-templated DNA replication"/>
    <property type="evidence" value="ECO:0007669"/>
    <property type="project" value="TreeGrafter"/>
</dbReference>
<keyword evidence="3 12" id="KW-0808">Transferase</keyword>
<sequence>MQLSYEKLALQLKNQPLARIYFISGEEIVLVQAACTAIRVAAKKAGFTERQVFYVDTHFNWSSLITGINNYGLFAEKQLLELHLPHGISEVAAQNLQLYAEDPPPNKLLLIITGKIDRRMQQSIWFKSIDKVGLFVPIWPMQAAQLFKWIMERFHSMGLNAEKAAIECLMFATEGNLVATAQTIEKLNLTLDEKNKLITAEMLTLALSDNARFDPFKLSDAALAGKSQRCLRILAQLKEEGVEPLLILWALSRECRQLARFAFELGKGSHLITLFKEQGVWETRQILFQQALARHPLTHWYKLLRFAAHIDRLIKGIGIGNVWNALQTLSIEIAGHKYL</sequence>
<name>A0A370CHG7_9COXI</name>
<dbReference type="NCBIfam" id="TIGR01128">
    <property type="entry name" value="holA"/>
    <property type="match status" value="1"/>
</dbReference>
<keyword evidence="13" id="KW-1185">Reference proteome</keyword>
<evidence type="ECO:0000256" key="7">
    <source>
        <dbReference type="ARBA" id="ARBA00034754"/>
    </source>
</evidence>
<feature type="domain" description="DNA polymerase III subunit delta C-terminal" evidence="11">
    <location>
        <begin position="215"/>
        <end position="335"/>
    </location>
</feature>
<evidence type="ECO:0000256" key="4">
    <source>
        <dbReference type="ARBA" id="ARBA00022695"/>
    </source>
</evidence>
<dbReference type="GO" id="GO:0003887">
    <property type="term" value="F:DNA-directed DNA polymerase activity"/>
    <property type="evidence" value="ECO:0007669"/>
    <property type="project" value="UniProtKB-UniRule"/>
</dbReference>
<dbReference type="InterPro" id="IPR008921">
    <property type="entry name" value="DNA_pol3_clamp-load_cplx_C"/>
</dbReference>
<keyword evidence="5" id="KW-0235">DNA replication</keyword>
<evidence type="ECO:0000256" key="5">
    <source>
        <dbReference type="ARBA" id="ARBA00022705"/>
    </source>
</evidence>
<gene>
    <name evidence="12" type="primary">holA</name>
    <name evidence="12" type="ORF">CFE62_004415</name>
</gene>
<dbReference type="PANTHER" id="PTHR34388:SF1">
    <property type="entry name" value="DNA POLYMERASE III SUBUNIT DELTA"/>
    <property type="match status" value="1"/>
</dbReference>
<dbReference type="Gene3D" id="1.10.8.60">
    <property type="match status" value="1"/>
</dbReference>
<organism evidence="12 13">
    <name type="scientific">Candidatus Aquirickettsiella gammari</name>
    <dbReference type="NCBI Taxonomy" id="2016198"/>
    <lineage>
        <taxon>Bacteria</taxon>
        <taxon>Pseudomonadati</taxon>
        <taxon>Pseudomonadota</taxon>
        <taxon>Gammaproteobacteria</taxon>
        <taxon>Legionellales</taxon>
        <taxon>Coxiellaceae</taxon>
        <taxon>Candidatus Aquirickettsiella</taxon>
    </lineage>
</organism>
<dbReference type="Pfam" id="PF14840">
    <property type="entry name" value="DNA_pol3_delt_C"/>
    <property type="match status" value="1"/>
</dbReference>
<dbReference type="EC" id="2.7.7.7" evidence="1 9"/>
<comment type="similarity">
    <text evidence="7">Belongs to the DNA polymerase HolA subunit family.</text>
</comment>
<evidence type="ECO:0000313" key="13">
    <source>
        <dbReference type="Proteomes" id="UP000226429"/>
    </source>
</evidence>
<dbReference type="SUPFAM" id="SSF52540">
    <property type="entry name" value="P-loop containing nucleoside triphosphate hydrolases"/>
    <property type="match status" value="1"/>
</dbReference>
<keyword evidence="6" id="KW-0239">DNA-directed DNA polymerase</keyword>
<keyword evidence="4 12" id="KW-0548">Nucleotidyltransferase</keyword>
<comment type="catalytic activity">
    <reaction evidence="8">
        <text>DNA(n) + a 2'-deoxyribonucleoside 5'-triphosphate = DNA(n+1) + diphosphate</text>
        <dbReference type="Rhea" id="RHEA:22508"/>
        <dbReference type="Rhea" id="RHEA-COMP:17339"/>
        <dbReference type="Rhea" id="RHEA-COMP:17340"/>
        <dbReference type="ChEBI" id="CHEBI:33019"/>
        <dbReference type="ChEBI" id="CHEBI:61560"/>
        <dbReference type="ChEBI" id="CHEBI:173112"/>
        <dbReference type="EC" id="2.7.7.7"/>
    </reaction>
</comment>
<dbReference type="GO" id="GO:0003677">
    <property type="term" value="F:DNA binding"/>
    <property type="evidence" value="ECO:0007669"/>
    <property type="project" value="InterPro"/>
</dbReference>
<dbReference type="SUPFAM" id="SSF48019">
    <property type="entry name" value="post-AAA+ oligomerization domain-like"/>
    <property type="match status" value="1"/>
</dbReference>
<evidence type="ECO:0000259" key="10">
    <source>
        <dbReference type="Pfam" id="PF06144"/>
    </source>
</evidence>
<evidence type="ECO:0000256" key="1">
    <source>
        <dbReference type="ARBA" id="ARBA00012417"/>
    </source>
</evidence>
<dbReference type="Pfam" id="PF06144">
    <property type="entry name" value="DNA_pol3_delta"/>
    <property type="match status" value="1"/>
</dbReference>
<dbReference type="EMBL" id="NMOS02000010">
    <property type="protein sequence ID" value="RDH40351.1"/>
    <property type="molecule type" value="Genomic_DNA"/>
</dbReference>
<dbReference type="Proteomes" id="UP000226429">
    <property type="component" value="Unassembled WGS sequence"/>
</dbReference>
<evidence type="ECO:0000256" key="8">
    <source>
        <dbReference type="ARBA" id="ARBA00049244"/>
    </source>
</evidence>
<dbReference type="InterPro" id="IPR005790">
    <property type="entry name" value="DNA_polIII_delta"/>
</dbReference>
<evidence type="ECO:0000259" key="11">
    <source>
        <dbReference type="Pfam" id="PF14840"/>
    </source>
</evidence>
<dbReference type="Gene3D" id="3.40.50.300">
    <property type="entry name" value="P-loop containing nucleotide triphosphate hydrolases"/>
    <property type="match status" value="1"/>
</dbReference>
<dbReference type="InterPro" id="IPR032780">
    <property type="entry name" value="DNA_pol3_delt_C"/>
</dbReference>
<accession>A0A370CHG7</accession>
<reference evidence="12 13" key="1">
    <citation type="journal article" date="2017" name="Int. J. Syst. Evol. Microbiol.">
        <title>Aquarickettsiella crustaci n. gen. n. sp. (Gammaproteobacteria: Legionellales: Coxiellaceae); a bacterial pathogen of the freshwater crustacean: Gammarus fossarum (Malacostraca: Amphipoda).</title>
        <authorList>
            <person name="Bojko J."/>
            <person name="Dunn A.M."/>
            <person name="Stebbing P.D."/>
            <person name="Van Aerle R."/>
            <person name="Bacela-Spychalska K."/>
            <person name="Bean T.P."/>
            <person name="Stentiford G.D."/>
        </authorList>
    </citation>
    <scope>NUCLEOTIDE SEQUENCE [LARGE SCALE GENOMIC DNA]</scope>
    <source>
        <strain evidence="12">RA15029</strain>
    </source>
</reference>
<protein>
    <recommendedName>
        <fullName evidence="2 9">DNA polymerase III subunit delta</fullName>
        <ecNumber evidence="1 9">2.7.7.7</ecNumber>
    </recommendedName>
</protein>
<evidence type="ECO:0000313" key="12">
    <source>
        <dbReference type="EMBL" id="RDH40351.1"/>
    </source>
</evidence>
<dbReference type="InterPro" id="IPR027417">
    <property type="entry name" value="P-loop_NTPase"/>
</dbReference>
<evidence type="ECO:0000256" key="3">
    <source>
        <dbReference type="ARBA" id="ARBA00022679"/>
    </source>
</evidence>
<dbReference type="GO" id="GO:0009360">
    <property type="term" value="C:DNA polymerase III complex"/>
    <property type="evidence" value="ECO:0007669"/>
    <property type="project" value="UniProtKB-UniRule"/>
</dbReference>
<comment type="caution">
    <text evidence="12">The sequence shown here is derived from an EMBL/GenBank/DDBJ whole genome shotgun (WGS) entry which is preliminary data.</text>
</comment>
<dbReference type="InterPro" id="IPR010372">
    <property type="entry name" value="DNA_pol3_delta_N"/>
</dbReference>
<dbReference type="PANTHER" id="PTHR34388">
    <property type="entry name" value="DNA POLYMERASE III SUBUNIT DELTA"/>
    <property type="match status" value="1"/>
</dbReference>
<evidence type="ECO:0000256" key="2">
    <source>
        <dbReference type="ARBA" id="ARBA00017703"/>
    </source>
</evidence>
<evidence type="ECO:0000256" key="9">
    <source>
        <dbReference type="NCBIfam" id="TIGR01128"/>
    </source>
</evidence>
<reference evidence="12 13" key="2">
    <citation type="journal article" date="2018" name="J. Invertebr. Pathol.">
        <title>'Candidatus Aquirickettsiella gammari' (Gammaproteobacteria: Legionellales: Coxiellaceae): A bacterial pathogen of the freshwater crustacean Gammarus fossarum (Malacostraca: Amphipoda).</title>
        <authorList>
            <person name="Bojko J."/>
            <person name="Dunn A.M."/>
            <person name="Stebbing P.D."/>
            <person name="van Aerle R."/>
            <person name="Bacela-Spychalska K."/>
            <person name="Bean T.P."/>
            <person name="Urrutia A."/>
            <person name="Stentiford G.D."/>
        </authorList>
    </citation>
    <scope>NUCLEOTIDE SEQUENCE [LARGE SCALE GENOMIC DNA]</scope>
    <source>
        <strain evidence="12">RA15029</strain>
    </source>
</reference>
<proteinExistence type="inferred from homology"/>